<dbReference type="Proteomes" id="UP000218113">
    <property type="component" value="Unassembled WGS sequence"/>
</dbReference>
<feature type="transmembrane region" description="Helical" evidence="1">
    <location>
        <begin position="16"/>
        <end position="37"/>
    </location>
</feature>
<comment type="caution">
    <text evidence="2">The sequence shown here is derived from an EMBL/GenBank/DDBJ whole genome shotgun (WGS) entry which is preliminary data.</text>
</comment>
<accession>A0A2A4T8Q3</accession>
<sequence>MLRLLSIIFKSRVLRILIKTVGSLASAFVVISGYLIFLDSNSKKKEFETDFGEVEIEDEEEEEIPPTP</sequence>
<name>A0A2A4T8Q3_9DELT</name>
<keyword evidence="1" id="KW-0812">Transmembrane</keyword>
<keyword evidence="1" id="KW-1133">Transmembrane helix</keyword>
<keyword evidence="1" id="KW-0472">Membrane</keyword>
<proteinExistence type="predicted"/>
<dbReference type="EMBL" id="NVSR01000009">
    <property type="protein sequence ID" value="PCI29898.1"/>
    <property type="molecule type" value="Genomic_DNA"/>
</dbReference>
<protein>
    <submittedName>
        <fullName evidence="2">Uncharacterized protein</fullName>
    </submittedName>
</protein>
<organism evidence="2 3">
    <name type="scientific">SAR324 cluster bacterium</name>
    <dbReference type="NCBI Taxonomy" id="2024889"/>
    <lineage>
        <taxon>Bacteria</taxon>
        <taxon>Deltaproteobacteria</taxon>
        <taxon>SAR324 cluster</taxon>
    </lineage>
</organism>
<evidence type="ECO:0000313" key="3">
    <source>
        <dbReference type="Proteomes" id="UP000218113"/>
    </source>
</evidence>
<evidence type="ECO:0000313" key="2">
    <source>
        <dbReference type="EMBL" id="PCI29898.1"/>
    </source>
</evidence>
<gene>
    <name evidence="2" type="ORF">COB67_03025</name>
</gene>
<reference evidence="3" key="1">
    <citation type="submission" date="2017-08" db="EMBL/GenBank/DDBJ databases">
        <title>A dynamic microbial community with high functional redundancy inhabits the cold, oxic subseafloor aquifer.</title>
        <authorList>
            <person name="Tully B.J."/>
            <person name="Wheat C.G."/>
            <person name="Glazer B.T."/>
            <person name="Huber J.A."/>
        </authorList>
    </citation>
    <scope>NUCLEOTIDE SEQUENCE [LARGE SCALE GENOMIC DNA]</scope>
</reference>
<dbReference type="AlphaFoldDB" id="A0A2A4T8Q3"/>
<evidence type="ECO:0000256" key="1">
    <source>
        <dbReference type="SAM" id="Phobius"/>
    </source>
</evidence>